<gene>
    <name evidence="1" type="ORF">GCM10023216_09790</name>
</gene>
<sequence>MPVVYENLYPTRPDWPLTGGVAEALRAHGVAVGEGTVFCDVPRVAFTRAVDAELGPLPLRAEDFRGAIRVGSGCYVESGVAPAFHSQPVKLTSVQVNDGAPGRIRIGDRVSLQGVAVVAYDLVEVGDDVMFGPLVTIMDSSGHPLRGRGAAGEAARTTAAPVRVGDSAWIGTGATILKGVDIGDGAVLGAQSVAYESVPAGAVAVGNPARVIKQL</sequence>
<evidence type="ECO:0000313" key="1">
    <source>
        <dbReference type="EMBL" id="GAA4722569.1"/>
    </source>
</evidence>
<dbReference type="CDD" id="cd04647">
    <property type="entry name" value="LbH_MAT_like"/>
    <property type="match status" value="1"/>
</dbReference>
<evidence type="ECO:0000313" key="2">
    <source>
        <dbReference type="Proteomes" id="UP001500956"/>
    </source>
</evidence>
<name>A0ABP8Y9L8_9MICO</name>
<dbReference type="RefSeq" id="WP_281359025.1">
    <property type="nucleotide sequence ID" value="NZ_BAABID010000006.1"/>
</dbReference>
<dbReference type="Gene3D" id="2.160.10.10">
    <property type="entry name" value="Hexapeptide repeat proteins"/>
    <property type="match status" value="1"/>
</dbReference>
<dbReference type="PANTHER" id="PTHR23416">
    <property type="entry name" value="SIALIC ACID SYNTHASE-RELATED"/>
    <property type="match status" value="1"/>
</dbReference>
<organism evidence="1 2">
    <name type="scientific">Isoptericola chiayiensis</name>
    <dbReference type="NCBI Taxonomy" id="579446"/>
    <lineage>
        <taxon>Bacteria</taxon>
        <taxon>Bacillati</taxon>
        <taxon>Actinomycetota</taxon>
        <taxon>Actinomycetes</taxon>
        <taxon>Micrococcales</taxon>
        <taxon>Promicromonosporaceae</taxon>
        <taxon>Isoptericola</taxon>
    </lineage>
</organism>
<dbReference type="InterPro" id="IPR001451">
    <property type="entry name" value="Hexapep"/>
</dbReference>
<reference evidence="2" key="1">
    <citation type="journal article" date="2019" name="Int. J. Syst. Evol. Microbiol.">
        <title>The Global Catalogue of Microorganisms (GCM) 10K type strain sequencing project: providing services to taxonomists for standard genome sequencing and annotation.</title>
        <authorList>
            <consortium name="The Broad Institute Genomics Platform"/>
            <consortium name="The Broad Institute Genome Sequencing Center for Infectious Disease"/>
            <person name="Wu L."/>
            <person name="Ma J."/>
        </authorList>
    </citation>
    <scope>NUCLEOTIDE SEQUENCE [LARGE SCALE GENOMIC DNA]</scope>
    <source>
        <strain evidence="2">JCM 18063</strain>
    </source>
</reference>
<dbReference type="InterPro" id="IPR011004">
    <property type="entry name" value="Trimer_LpxA-like_sf"/>
</dbReference>
<comment type="caution">
    <text evidence="1">The sequence shown here is derived from an EMBL/GenBank/DDBJ whole genome shotgun (WGS) entry which is preliminary data.</text>
</comment>
<dbReference type="Pfam" id="PF00132">
    <property type="entry name" value="Hexapep"/>
    <property type="match status" value="1"/>
</dbReference>
<dbReference type="Proteomes" id="UP001500956">
    <property type="component" value="Unassembled WGS sequence"/>
</dbReference>
<dbReference type="EMBL" id="BAABID010000006">
    <property type="protein sequence ID" value="GAA4722569.1"/>
    <property type="molecule type" value="Genomic_DNA"/>
</dbReference>
<accession>A0ABP8Y9L8</accession>
<dbReference type="InterPro" id="IPR051159">
    <property type="entry name" value="Hexapeptide_acetyltransf"/>
</dbReference>
<keyword evidence="2" id="KW-1185">Reference proteome</keyword>
<protein>
    <submittedName>
        <fullName evidence="1">Uncharacterized protein</fullName>
    </submittedName>
</protein>
<dbReference type="SUPFAM" id="SSF51161">
    <property type="entry name" value="Trimeric LpxA-like enzymes"/>
    <property type="match status" value="1"/>
</dbReference>
<proteinExistence type="predicted"/>